<sequence length="98" mass="11215">MVKRKPSSYPVGKGNLLLCKRNKDQLADQISELPDEVLFSILSRLPLQEAARTSILSRRWSSKINPICPTMKFRWKATEAPFMGFKPSVRYHSGSIQH</sequence>
<name>A0AAD3T8E0_NEPGR</name>
<comment type="caution">
    <text evidence="2">The sequence shown here is derived from an EMBL/GenBank/DDBJ whole genome shotgun (WGS) entry which is preliminary data.</text>
</comment>
<protein>
    <recommendedName>
        <fullName evidence="1">F-box domain-containing protein</fullName>
    </recommendedName>
</protein>
<dbReference type="PANTHER" id="PTHR31293">
    <property type="entry name" value="RNI-LIKE SUPERFAMILY PROTEIN"/>
    <property type="match status" value="1"/>
</dbReference>
<organism evidence="2 3">
    <name type="scientific">Nepenthes gracilis</name>
    <name type="common">Slender pitcher plant</name>
    <dbReference type="NCBI Taxonomy" id="150966"/>
    <lineage>
        <taxon>Eukaryota</taxon>
        <taxon>Viridiplantae</taxon>
        <taxon>Streptophyta</taxon>
        <taxon>Embryophyta</taxon>
        <taxon>Tracheophyta</taxon>
        <taxon>Spermatophyta</taxon>
        <taxon>Magnoliopsida</taxon>
        <taxon>eudicotyledons</taxon>
        <taxon>Gunneridae</taxon>
        <taxon>Pentapetalae</taxon>
        <taxon>Caryophyllales</taxon>
        <taxon>Nepenthaceae</taxon>
        <taxon>Nepenthes</taxon>
    </lineage>
</organism>
<reference evidence="2" key="1">
    <citation type="submission" date="2023-05" db="EMBL/GenBank/DDBJ databases">
        <title>Nepenthes gracilis genome sequencing.</title>
        <authorList>
            <person name="Fukushima K."/>
        </authorList>
    </citation>
    <scope>NUCLEOTIDE SEQUENCE</scope>
    <source>
        <strain evidence="2">SING2019-196</strain>
    </source>
</reference>
<dbReference type="EMBL" id="BSYO01000027">
    <property type="protein sequence ID" value="GMH24304.1"/>
    <property type="molecule type" value="Genomic_DNA"/>
</dbReference>
<feature type="domain" description="F-box" evidence="1">
    <location>
        <begin position="27"/>
        <end position="78"/>
    </location>
</feature>
<dbReference type="PROSITE" id="PS50181">
    <property type="entry name" value="FBOX"/>
    <property type="match status" value="1"/>
</dbReference>
<evidence type="ECO:0000313" key="3">
    <source>
        <dbReference type="Proteomes" id="UP001279734"/>
    </source>
</evidence>
<evidence type="ECO:0000313" key="2">
    <source>
        <dbReference type="EMBL" id="GMH24304.1"/>
    </source>
</evidence>
<evidence type="ECO:0000259" key="1">
    <source>
        <dbReference type="PROSITE" id="PS50181"/>
    </source>
</evidence>
<dbReference type="Pfam" id="PF00646">
    <property type="entry name" value="F-box"/>
    <property type="match status" value="1"/>
</dbReference>
<dbReference type="AlphaFoldDB" id="A0AAD3T8E0"/>
<accession>A0AAD3T8E0</accession>
<dbReference type="InterPro" id="IPR001810">
    <property type="entry name" value="F-box_dom"/>
</dbReference>
<gene>
    <name evidence="2" type="ORF">Nepgr_026147</name>
</gene>
<dbReference type="Gene3D" id="1.20.1280.50">
    <property type="match status" value="1"/>
</dbReference>
<dbReference type="PANTHER" id="PTHR31293:SF16">
    <property type="entry name" value="RNI-LIKE SUPERFAMILY PROTEIN"/>
    <property type="match status" value="1"/>
</dbReference>
<dbReference type="Proteomes" id="UP001279734">
    <property type="component" value="Unassembled WGS sequence"/>
</dbReference>
<dbReference type="SUPFAM" id="SSF81383">
    <property type="entry name" value="F-box domain"/>
    <property type="match status" value="1"/>
</dbReference>
<dbReference type="SMART" id="SM00256">
    <property type="entry name" value="FBOX"/>
    <property type="match status" value="1"/>
</dbReference>
<dbReference type="InterPro" id="IPR036047">
    <property type="entry name" value="F-box-like_dom_sf"/>
</dbReference>
<keyword evidence="3" id="KW-1185">Reference proteome</keyword>
<dbReference type="InterPro" id="IPR055294">
    <property type="entry name" value="FBL60-like"/>
</dbReference>
<proteinExistence type="predicted"/>